<dbReference type="PATRIC" id="fig|216463.3.peg.2438"/>
<dbReference type="Proteomes" id="UP000033491">
    <property type="component" value="Unassembled WGS sequence"/>
</dbReference>
<dbReference type="STRING" id="216463.VC81_03075"/>
<accession>A0A0F3RTV8</accession>
<dbReference type="RefSeq" id="WP_045806683.1">
    <property type="nucleotide sequence ID" value="NZ_JZCR01000006.1"/>
</dbReference>
<evidence type="ECO:0000313" key="2">
    <source>
        <dbReference type="Proteomes" id="UP000033491"/>
    </source>
</evidence>
<dbReference type="AlphaFoldDB" id="A0A0F3RTV8"/>
<organism evidence="1 2">
    <name type="scientific">Levilactobacillus spicheri</name>
    <dbReference type="NCBI Taxonomy" id="216463"/>
    <lineage>
        <taxon>Bacteria</taxon>
        <taxon>Bacillati</taxon>
        <taxon>Bacillota</taxon>
        <taxon>Bacilli</taxon>
        <taxon>Lactobacillales</taxon>
        <taxon>Lactobacillaceae</taxon>
        <taxon>Levilactobacillus</taxon>
    </lineage>
</organism>
<evidence type="ECO:0000313" key="1">
    <source>
        <dbReference type="EMBL" id="KJW13458.1"/>
    </source>
</evidence>
<comment type="caution">
    <text evidence="1">The sequence shown here is derived from an EMBL/GenBank/DDBJ whole genome shotgun (WGS) entry which is preliminary data.</text>
</comment>
<proteinExistence type="predicted"/>
<name>A0A0F3RTV8_9LACO</name>
<dbReference type="EMBL" id="JZCR01000006">
    <property type="protein sequence ID" value="KJW13458.1"/>
    <property type="molecule type" value="Genomic_DNA"/>
</dbReference>
<gene>
    <name evidence="1" type="ORF">VC81_03075</name>
</gene>
<dbReference type="OrthoDB" id="2294039at2"/>
<protein>
    <submittedName>
        <fullName evidence="1">Uncharacterized protein</fullName>
    </submittedName>
</protein>
<sequence>MKTVLTADELRAVLLQTPAYRNALAILNDEWGSHAQENPLYQAPMSIADLRFVAHLQAVGFHAPVLDFTDYRAVSEWISAHQAALTPDVIAWLRRPFD</sequence>
<reference evidence="1 2" key="1">
    <citation type="submission" date="2015-03" db="EMBL/GenBank/DDBJ databases">
        <authorList>
            <person name="Zheng J."/>
            <person name="Ganezle M."/>
        </authorList>
    </citation>
    <scope>NUCLEOTIDE SEQUENCE [LARGE SCALE GENOMIC DNA]</scope>
    <source>
        <strain evidence="1 2">LP38</strain>
    </source>
</reference>